<dbReference type="PROSITE" id="PS00028">
    <property type="entry name" value="ZINC_FINGER_C2H2_1"/>
    <property type="match status" value="1"/>
</dbReference>
<evidence type="ECO:0000259" key="3">
    <source>
        <dbReference type="PROSITE" id="PS50157"/>
    </source>
</evidence>
<dbReference type="SMART" id="SM00355">
    <property type="entry name" value="ZnF_C2H2"/>
    <property type="match status" value="1"/>
</dbReference>
<accession>A0AAV4Q5H5</accession>
<dbReference type="Proteomes" id="UP001054945">
    <property type="component" value="Unassembled WGS sequence"/>
</dbReference>
<organism evidence="4 5">
    <name type="scientific">Caerostris extrusa</name>
    <name type="common">Bark spider</name>
    <name type="synonym">Caerostris bankana</name>
    <dbReference type="NCBI Taxonomy" id="172846"/>
    <lineage>
        <taxon>Eukaryota</taxon>
        <taxon>Metazoa</taxon>
        <taxon>Ecdysozoa</taxon>
        <taxon>Arthropoda</taxon>
        <taxon>Chelicerata</taxon>
        <taxon>Arachnida</taxon>
        <taxon>Araneae</taxon>
        <taxon>Araneomorphae</taxon>
        <taxon>Entelegynae</taxon>
        <taxon>Araneoidea</taxon>
        <taxon>Araneidae</taxon>
        <taxon>Caerostris</taxon>
    </lineage>
</organism>
<evidence type="ECO:0000313" key="4">
    <source>
        <dbReference type="EMBL" id="GIY03597.1"/>
    </source>
</evidence>
<feature type="compositionally biased region" description="Polar residues" evidence="2">
    <location>
        <begin position="20"/>
        <end position="29"/>
    </location>
</feature>
<reference evidence="4 5" key="1">
    <citation type="submission" date="2021-06" db="EMBL/GenBank/DDBJ databases">
        <title>Caerostris extrusa draft genome.</title>
        <authorList>
            <person name="Kono N."/>
            <person name="Arakawa K."/>
        </authorList>
    </citation>
    <scope>NUCLEOTIDE SEQUENCE [LARGE SCALE GENOMIC DNA]</scope>
</reference>
<dbReference type="GO" id="GO:0008270">
    <property type="term" value="F:zinc ion binding"/>
    <property type="evidence" value="ECO:0007669"/>
    <property type="project" value="UniProtKB-KW"/>
</dbReference>
<gene>
    <name evidence="4" type="ORF">CEXT_262891</name>
</gene>
<proteinExistence type="predicted"/>
<sequence>MRIGILHLTRERYEIVHRINPSNSPSHTTVHPGWYSDGQDSGIASSPSPSSEDGEFAQKANPTRYQCPDCNKSYSTYSGLSKHRLMHCATQAKKSSVVNIAKKFTFLWVLSKCISEPTLCLASASCAERPSLDPGYCKDTSALTPVKNLSPVLTQQGLRRPIQPQGSPSDTFRSQEVQMQDVQTVVTSLSTDRQSGFGGAPRRACEMALKEKGDAPPVRSGKQHVFPSGAVNGRISAVERLPDDHRLP</sequence>
<feature type="domain" description="C2H2-type" evidence="3">
    <location>
        <begin position="65"/>
        <end position="92"/>
    </location>
</feature>
<dbReference type="PROSITE" id="PS50157">
    <property type="entry name" value="ZINC_FINGER_C2H2_2"/>
    <property type="match status" value="1"/>
</dbReference>
<dbReference type="InterPro" id="IPR013087">
    <property type="entry name" value="Znf_C2H2_type"/>
</dbReference>
<keyword evidence="5" id="KW-1185">Reference proteome</keyword>
<protein>
    <recommendedName>
        <fullName evidence="3">C2H2-type domain-containing protein</fullName>
    </recommendedName>
</protein>
<dbReference type="EMBL" id="BPLR01005601">
    <property type="protein sequence ID" value="GIY03597.1"/>
    <property type="molecule type" value="Genomic_DNA"/>
</dbReference>
<keyword evidence="1" id="KW-0479">Metal-binding</keyword>
<name>A0AAV4Q5H5_CAEEX</name>
<dbReference type="Gene3D" id="3.30.160.60">
    <property type="entry name" value="Classic Zinc Finger"/>
    <property type="match status" value="1"/>
</dbReference>
<feature type="region of interest" description="Disordered" evidence="2">
    <location>
        <begin position="19"/>
        <end position="58"/>
    </location>
</feature>
<evidence type="ECO:0000256" key="1">
    <source>
        <dbReference type="PROSITE-ProRule" id="PRU00042"/>
    </source>
</evidence>
<dbReference type="InterPro" id="IPR036236">
    <property type="entry name" value="Znf_C2H2_sf"/>
</dbReference>
<dbReference type="SUPFAM" id="SSF57667">
    <property type="entry name" value="beta-beta-alpha zinc fingers"/>
    <property type="match status" value="1"/>
</dbReference>
<evidence type="ECO:0000256" key="2">
    <source>
        <dbReference type="SAM" id="MobiDB-lite"/>
    </source>
</evidence>
<comment type="caution">
    <text evidence="4">The sequence shown here is derived from an EMBL/GenBank/DDBJ whole genome shotgun (WGS) entry which is preliminary data.</text>
</comment>
<dbReference type="AlphaFoldDB" id="A0AAV4Q5H5"/>
<dbReference type="Pfam" id="PF00096">
    <property type="entry name" value="zf-C2H2"/>
    <property type="match status" value="1"/>
</dbReference>
<feature type="region of interest" description="Disordered" evidence="2">
    <location>
        <begin position="212"/>
        <end position="248"/>
    </location>
</feature>
<keyword evidence="1" id="KW-0863">Zinc-finger</keyword>
<keyword evidence="1" id="KW-0862">Zinc</keyword>
<evidence type="ECO:0000313" key="5">
    <source>
        <dbReference type="Proteomes" id="UP001054945"/>
    </source>
</evidence>